<keyword evidence="8 12" id="KW-0812">Transmembrane</keyword>
<dbReference type="KEGG" id="uru:DSM104443_01982"/>
<evidence type="ECO:0000256" key="6">
    <source>
        <dbReference type="ARBA" id="ARBA00022475"/>
    </source>
</evidence>
<dbReference type="InterPro" id="IPR007078">
    <property type="entry name" value="Haem_export_protD_CcmD"/>
</dbReference>
<evidence type="ECO:0000256" key="11">
    <source>
        <dbReference type="ARBA" id="ARBA00023136"/>
    </source>
</evidence>
<protein>
    <recommendedName>
        <fullName evidence="4 12">Heme exporter protein D</fullName>
    </recommendedName>
</protein>
<evidence type="ECO:0000256" key="2">
    <source>
        <dbReference type="ARBA" id="ARBA00004377"/>
    </source>
</evidence>
<feature type="transmembrane region" description="Helical" evidence="12">
    <location>
        <begin position="6"/>
        <end position="27"/>
    </location>
</feature>
<keyword evidence="6 12" id="KW-1003">Cell membrane</keyword>
<keyword evidence="11 12" id="KW-0472">Membrane</keyword>
<dbReference type="AlphaFoldDB" id="A0A6M4GV51"/>
<proteinExistence type="inferred from homology"/>
<gene>
    <name evidence="13" type="ORF">DSM104443_01982</name>
</gene>
<evidence type="ECO:0000256" key="12">
    <source>
        <dbReference type="RuleBase" id="RU363101"/>
    </source>
</evidence>
<keyword evidence="14" id="KW-1185">Reference proteome</keyword>
<dbReference type="EMBL" id="CP053069">
    <property type="protein sequence ID" value="QJR10912.1"/>
    <property type="molecule type" value="Genomic_DNA"/>
</dbReference>
<evidence type="ECO:0000256" key="10">
    <source>
        <dbReference type="ARBA" id="ARBA00022989"/>
    </source>
</evidence>
<keyword evidence="7 12" id="KW-0997">Cell inner membrane</keyword>
<organism evidence="13 14">
    <name type="scientific">Usitatibacter rugosus</name>
    <dbReference type="NCBI Taxonomy" id="2732067"/>
    <lineage>
        <taxon>Bacteria</taxon>
        <taxon>Pseudomonadati</taxon>
        <taxon>Pseudomonadota</taxon>
        <taxon>Betaproteobacteria</taxon>
        <taxon>Nitrosomonadales</taxon>
        <taxon>Usitatibacteraceae</taxon>
        <taxon>Usitatibacter</taxon>
    </lineage>
</organism>
<evidence type="ECO:0000256" key="8">
    <source>
        <dbReference type="ARBA" id="ARBA00022692"/>
    </source>
</evidence>
<comment type="subcellular location">
    <subcellularLocation>
        <location evidence="2 12">Cell inner membrane</location>
        <topology evidence="2 12">Single-pass membrane protein</topology>
    </subcellularLocation>
</comment>
<sequence>MDHTFFLAMSYGATAVAIAVELVALALGRKRAWNQVDEERELEAQD</sequence>
<dbReference type="RefSeq" id="WP_171091795.1">
    <property type="nucleotide sequence ID" value="NZ_CP053069.1"/>
</dbReference>
<accession>A0A6M4GV51</accession>
<reference evidence="13 14" key="1">
    <citation type="submission" date="2020-04" db="EMBL/GenBank/DDBJ databases">
        <title>Usitatibacter rugosus gen. nov., sp. nov. and Usitatibacter palustris sp. nov., novel members of Usitatibacteraceae fam. nov. within the order Nitrosomonadales isolated from soil.</title>
        <authorList>
            <person name="Huber K.J."/>
            <person name="Neumann-Schaal M."/>
            <person name="Geppert A."/>
            <person name="Luckner M."/>
            <person name="Wanner G."/>
            <person name="Overmann J."/>
        </authorList>
    </citation>
    <scope>NUCLEOTIDE SEQUENCE [LARGE SCALE GENOMIC DNA]</scope>
    <source>
        <strain evidence="13 14">0125_3</strain>
    </source>
</reference>
<name>A0A6M4GV51_9PROT</name>
<comment type="similarity">
    <text evidence="3 12">Belongs to the CcmD/CycX/HelD family.</text>
</comment>
<evidence type="ECO:0000313" key="13">
    <source>
        <dbReference type="EMBL" id="QJR10912.1"/>
    </source>
</evidence>
<dbReference type="GO" id="GO:0005886">
    <property type="term" value="C:plasma membrane"/>
    <property type="evidence" value="ECO:0007669"/>
    <property type="project" value="UniProtKB-SubCell"/>
</dbReference>
<evidence type="ECO:0000256" key="5">
    <source>
        <dbReference type="ARBA" id="ARBA00022448"/>
    </source>
</evidence>
<dbReference type="Proteomes" id="UP000501534">
    <property type="component" value="Chromosome"/>
</dbReference>
<evidence type="ECO:0000256" key="4">
    <source>
        <dbReference type="ARBA" id="ARBA00016461"/>
    </source>
</evidence>
<keyword evidence="5 12" id="KW-0813">Transport</keyword>
<dbReference type="GO" id="GO:0017004">
    <property type="term" value="P:cytochrome complex assembly"/>
    <property type="evidence" value="ECO:0007669"/>
    <property type="project" value="UniProtKB-KW"/>
</dbReference>
<dbReference type="NCBIfam" id="TIGR03141">
    <property type="entry name" value="cytochro_ccmD"/>
    <property type="match status" value="1"/>
</dbReference>
<keyword evidence="9 12" id="KW-0201">Cytochrome c-type biogenesis</keyword>
<evidence type="ECO:0000256" key="9">
    <source>
        <dbReference type="ARBA" id="ARBA00022748"/>
    </source>
</evidence>
<dbReference type="GO" id="GO:0015886">
    <property type="term" value="P:heme transport"/>
    <property type="evidence" value="ECO:0007669"/>
    <property type="project" value="InterPro"/>
</dbReference>
<evidence type="ECO:0000313" key="14">
    <source>
        <dbReference type="Proteomes" id="UP000501534"/>
    </source>
</evidence>
<evidence type="ECO:0000256" key="1">
    <source>
        <dbReference type="ARBA" id="ARBA00002442"/>
    </source>
</evidence>
<dbReference type="Pfam" id="PF04995">
    <property type="entry name" value="CcmD"/>
    <property type="match status" value="1"/>
</dbReference>
<evidence type="ECO:0000256" key="7">
    <source>
        <dbReference type="ARBA" id="ARBA00022519"/>
    </source>
</evidence>
<comment type="function">
    <text evidence="1 12">Required for the export of heme to the periplasm for the biogenesis of c-type cytochromes.</text>
</comment>
<keyword evidence="10 12" id="KW-1133">Transmembrane helix</keyword>
<evidence type="ECO:0000256" key="3">
    <source>
        <dbReference type="ARBA" id="ARBA00008741"/>
    </source>
</evidence>